<dbReference type="InterPro" id="IPR036890">
    <property type="entry name" value="HATPase_C_sf"/>
</dbReference>
<dbReference type="Gene3D" id="3.30.565.10">
    <property type="entry name" value="Histidine kinase-like ATPase, C-terminal domain"/>
    <property type="match status" value="1"/>
</dbReference>
<dbReference type="SUPFAM" id="SSF55781">
    <property type="entry name" value="GAF domain-like"/>
    <property type="match status" value="1"/>
</dbReference>
<dbReference type="NCBIfam" id="TIGR00229">
    <property type="entry name" value="sensory_box"/>
    <property type="match status" value="1"/>
</dbReference>
<dbReference type="OrthoDB" id="6973808at2"/>
<protein>
    <recommendedName>
        <fullName evidence="3">histidine kinase</fullName>
        <ecNumber evidence="3">2.7.13.3</ecNumber>
    </recommendedName>
</protein>
<dbReference type="InterPro" id="IPR005467">
    <property type="entry name" value="His_kinase_dom"/>
</dbReference>
<dbReference type="SUPFAM" id="SSF47384">
    <property type="entry name" value="Homodimeric domain of signal transducing histidine kinase"/>
    <property type="match status" value="1"/>
</dbReference>
<dbReference type="Proteomes" id="UP000182894">
    <property type="component" value="Unassembled WGS sequence"/>
</dbReference>
<accession>A0A1G7RF93</accession>
<evidence type="ECO:0000259" key="9">
    <source>
        <dbReference type="PROSITE" id="PS50109"/>
    </source>
</evidence>
<name>A0A1G7RF93_9PSED</name>
<comment type="catalytic activity">
    <reaction evidence="1">
        <text>ATP + protein L-histidine = ADP + protein N-phospho-L-histidine.</text>
        <dbReference type="EC" id="2.7.13.3"/>
    </reaction>
</comment>
<dbReference type="AlphaFoldDB" id="A0A1G7RF93"/>
<dbReference type="PROSITE" id="PS50113">
    <property type="entry name" value="PAC"/>
    <property type="match status" value="2"/>
</dbReference>
<keyword evidence="6" id="KW-0418">Kinase</keyword>
<dbReference type="SMART" id="SM00086">
    <property type="entry name" value="PAC"/>
    <property type="match status" value="2"/>
</dbReference>
<feature type="domain" description="Histidine kinase" evidence="9">
    <location>
        <begin position="511"/>
        <end position="730"/>
    </location>
</feature>
<dbReference type="Gene3D" id="3.30.450.40">
    <property type="match status" value="1"/>
</dbReference>
<dbReference type="Pfam" id="PF00512">
    <property type="entry name" value="HisKA"/>
    <property type="match status" value="1"/>
</dbReference>
<dbReference type="InterPro" id="IPR000700">
    <property type="entry name" value="PAS-assoc_C"/>
</dbReference>
<gene>
    <name evidence="12" type="ORF">SAMN05216605_101112</name>
</gene>
<dbReference type="InterPro" id="IPR011006">
    <property type="entry name" value="CheY-like_superfamily"/>
</dbReference>
<evidence type="ECO:0000256" key="5">
    <source>
        <dbReference type="ARBA" id="ARBA00022679"/>
    </source>
</evidence>
<dbReference type="InterPro" id="IPR001610">
    <property type="entry name" value="PAC"/>
</dbReference>
<dbReference type="Pfam" id="PF13426">
    <property type="entry name" value="PAS_9"/>
    <property type="match status" value="1"/>
</dbReference>
<dbReference type="SMART" id="SM00448">
    <property type="entry name" value="REC"/>
    <property type="match status" value="1"/>
</dbReference>
<keyword evidence="5" id="KW-0808">Transferase</keyword>
<dbReference type="PROSITE" id="PS50109">
    <property type="entry name" value="HIS_KIN"/>
    <property type="match status" value="1"/>
</dbReference>
<dbReference type="Pfam" id="PF01590">
    <property type="entry name" value="GAF"/>
    <property type="match status" value="1"/>
</dbReference>
<dbReference type="SUPFAM" id="SSF52172">
    <property type="entry name" value="CheY-like"/>
    <property type="match status" value="1"/>
</dbReference>
<keyword evidence="13" id="KW-1185">Reference proteome</keyword>
<evidence type="ECO:0000256" key="4">
    <source>
        <dbReference type="ARBA" id="ARBA00022553"/>
    </source>
</evidence>
<dbReference type="InterPro" id="IPR036097">
    <property type="entry name" value="HisK_dim/P_sf"/>
</dbReference>
<dbReference type="GO" id="GO:0000155">
    <property type="term" value="F:phosphorelay sensor kinase activity"/>
    <property type="evidence" value="ECO:0007669"/>
    <property type="project" value="InterPro"/>
</dbReference>
<dbReference type="CDD" id="cd00130">
    <property type="entry name" value="PAS"/>
    <property type="match status" value="1"/>
</dbReference>
<evidence type="ECO:0000256" key="7">
    <source>
        <dbReference type="PROSITE-ProRule" id="PRU00169"/>
    </source>
</evidence>
<feature type="modified residue" description="4-aspartylphosphate" evidence="7">
    <location>
        <position position="803"/>
    </location>
</feature>
<feature type="domain" description="Response regulatory" evidence="10">
    <location>
        <begin position="754"/>
        <end position="864"/>
    </location>
</feature>
<feature type="domain" description="Phytochrome chromophore attachment site" evidence="8">
    <location>
        <begin position="397"/>
        <end position="446"/>
    </location>
</feature>
<dbReference type="Gene3D" id="3.40.50.2300">
    <property type="match status" value="1"/>
</dbReference>
<dbReference type="PROSITE" id="PS50110">
    <property type="entry name" value="RESPONSE_REGULATORY"/>
    <property type="match status" value="1"/>
</dbReference>
<dbReference type="Pfam" id="PF00072">
    <property type="entry name" value="Response_reg"/>
    <property type="match status" value="1"/>
</dbReference>
<dbReference type="InterPro" id="IPR035965">
    <property type="entry name" value="PAS-like_dom_sf"/>
</dbReference>
<dbReference type="SMART" id="SM00387">
    <property type="entry name" value="HATPase_c"/>
    <property type="match status" value="1"/>
</dbReference>
<dbReference type="PRINTS" id="PR00344">
    <property type="entry name" value="BCTRLSENSOR"/>
</dbReference>
<evidence type="ECO:0000259" key="10">
    <source>
        <dbReference type="PROSITE" id="PS50110"/>
    </source>
</evidence>
<dbReference type="InterPro" id="IPR003594">
    <property type="entry name" value="HATPase_dom"/>
</dbReference>
<dbReference type="InterPro" id="IPR003018">
    <property type="entry name" value="GAF"/>
</dbReference>
<evidence type="ECO:0000313" key="13">
    <source>
        <dbReference type="Proteomes" id="UP000182894"/>
    </source>
</evidence>
<dbReference type="SUPFAM" id="SSF55874">
    <property type="entry name" value="ATPase domain of HSP90 chaperone/DNA topoisomerase II/histidine kinase"/>
    <property type="match status" value="1"/>
</dbReference>
<dbReference type="EMBL" id="FNCO01000001">
    <property type="protein sequence ID" value="SDG08710.1"/>
    <property type="molecule type" value="Genomic_DNA"/>
</dbReference>
<keyword evidence="4 7" id="KW-0597">Phosphoprotein</keyword>
<dbReference type="PANTHER" id="PTHR43065:SF42">
    <property type="entry name" value="TWO-COMPONENT SENSOR PPRA"/>
    <property type="match status" value="1"/>
</dbReference>
<dbReference type="Pfam" id="PF08448">
    <property type="entry name" value="PAS_4"/>
    <property type="match status" value="1"/>
</dbReference>
<dbReference type="PROSITE" id="PS50046">
    <property type="entry name" value="PHYTOCHROME_2"/>
    <property type="match status" value="1"/>
</dbReference>
<dbReference type="SMART" id="SM00388">
    <property type="entry name" value="HisKA"/>
    <property type="match status" value="1"/>
</dbReference>
<evidence type="ECO:0000256" key="2">
    <source>
        <dbReference type="ARBA" id="ARBA00006402"/>
    </source>
</evidence>
<dbReference type="PANTHER" id="PTHR43065">
    <property type="entry name" value="SENSOR HISTIDINE KINASE"/>
    <property type="match status" value="1"/>
</dbReference>
<sequence>MIQPPATDSLSFLPPSKLGELIRHHDWSSSGLGAPALWPQSLKTVTSMLLASPVPIVLLWGAKGIMIYNDAYSVFAGERHPRLLGSEVRKGWAEVADFNDQVMRIGLSGQTLAYKDQELTLYRHGHAEQVWMDLDYSPVYDESGTPAGVIAIVVETTSRILARRNLQQSEQRFRALVNATADVVYRVSPDWRNLRQLDGKGFLEDGIPSDLSWLDTYVPPQHQPQVNLAIKEAIRTKSTFTLEHPVIRTDGTLGWVLSRAVPLFDEHGEIIEWFGTATDVTGRREAEEALRANERRLHFLDALGKETARSNDADVIMATTTRMLGEHLQIAVCAYADMESDEDSFTIRGDWHAPGSTSIVGHYRLADFGKLAMRNLHSGLPLILNDNAGELEPVEAQAFLSIGLAATVCMPLVKDGRLTALMAIHDRVPRQWAPRELSMLAEVAERSWAHIERVRAESRRRDSEERFRLDLEARVLERTEALRQSEANIRRTEQALHQSQKMEALGSLTGGIAHDFNNLLMAVIGSLELLRRRMPPTPHLLQLVDNARTGAERGATLIARMLAFARRQELRAEAVELGELITGMSELLQRSLGPTIELQITPASAAVWVLTDPNQLEAALLNLAVNARDAMDGQGQIRIEASLRTVLAADAQLNPGEYGCLCVIDTGTGMDEETLKRATEPFFTTKGIGQGTGLGLSMVHGLVQQSGGALRLCSSPGIGTTAALWLPATTAPAQALDTGSQQPVRDLAHPAAWDILAVDDDELVLLSTVEMLRDMGHRVQAVRSAHEALSWLDRQRFDMVISDHAMPHMTGAQLAALVCERWPDLPLILVSGYAEMVTGLPAQIPRLAKPFSQAQLMEVMSAVAAKRPSTPDADDPER</sequence>
<dbReference type="Gene3D" id="3.30.450.20">
    <property type="entry name" value="PAS domain"/>
    <property type="match status" value="2"/>
</dbReference>
<reference evidence="13" key="1">
    <citation type="submission" date="2016-10" db="EMBL/GenBank/DDBJ databases">
        <authorList>
            <person name="Varghese N."/>
            <person name="Submissions S."/>
        </authorList>
    </citation>
    <scope>NUCLEOTIDE SEQUENCE [LARGE SCALE GENOMIC DNA]</scope>
    <source>
        <strain evidence="13">ATCC 700689</strain>
    </source>
</reference>
<evidence type="ECO:0000256" key="3">
    <source>
        <dbReference type="ARBA" id="ARBA00012438"/>
    </source>
</evidence>
<dbReference type="SUPFAM" id="SSF55785">
    <property type="entry name" value="PYP-like sensor domain (PAS domain)"/>
    <property type="match status" value="1"/>
</dbReference>
<dbReference type="InterPro" id="IPR029016">
    <property type="entry name" value="GAF-like_dom_sf"/>
</dbReference>
<evidence type="ECO:0000256" key="6">
    <source>
        <dbReference type="ARBA" id="ARBA00022777"/>
    </source>
</evidence>
<comment type="similarity">
    <text evidence="2">In the N-terminal section; belongs to the phytochrome family.</text>
</comment>
<dbReference type="InterPro" id="IPR013656">
    <property type="entry name" value="PAS_4"/>
</dbReference>
<proteinExistence type="inferred from homology"/>
<dbReference type="CDD" id="cd00082">
    <property type="entry name" value="HisKA"/>
    <property type="match status" value="1"/>
</dbReference>
<dbReference type="SMART" id="SM00065">
    <property type="entry name" value="GAF"/>
    <property type="match status" value="1"/>
</dbReference>
<dbReference type="Gene3D" id="1.10.287.130">
    <property type="match status" value="1"/>
</dbReference>
<dbReference type="InterPro" id="IPR004358">
    <property type="entry name" value="Sig_transdc_His_kin-like_C"/>
</dbReference>
<organism evidence="12 13">
    <name type="scientific">Pseudomonas abietaniphila</name>
    <dbReference type="NCBI Taxonomy" id="89065"/>
    <lineage>
        <taxon>Bacteria</taxon>
        <taxon>Pseudomonadati</taxon>
        <taxon>Pseudomonadota</taxon>
        <taxon>Gammaproteobacteria</taxon>
        <taxon>Pseudomonadales</taxon>
        <taxon>Pseudomonadaceae</taxon>
        <taxon>Pseudomonas</taxon>
    </lineage>
</organism>
<dbReference type="Pfam" id="PF02518">
    <property type="entry name" value="HATPase_c"/>
    <property type="match status" value="1"/>
</dbReference>
<dbReference type="STRING" id="89065.SAMN05216605_101112"/>
<dbReference type="InterPro" id="IPR003661">
    <property type="entry name" value="HisK_dim/P_dom"/>
</dbReference>
<feature type="domain" description="PAC" evidence="11">
    <location>
        <begin position="115"/>
        <end position="168"/>
    </location>
</feature>
<dbReference type="InterPro" id="IPR000014">
    <property type="entry name" value="PAS"/>
</dbReference>
<feature type="domain" description="PAC" evidence="11">
    <location>
        <begin position="240"/>
        <end position="292"/>
    </location>
</feature>
<dbReference type="EC" id="2.7.13.3" evidence="3"/>
<dbReference type="InterPro" id="IPR001789">
    <property type="entry name" value="Sig_transdc_resp-reg_receiver"/>
</dbReference>
<evidence type="ECO:0000256" key="1">
    <source>
        <dbReference type="ARBA" id="ARBA00000085"/>
    </source>
</evidence>
<dbReference type="InterPro" id="IPR016132">
    <property type="entry name" value="Phyto_chromo_attachment"/>
</dbReference>
<evidence type="ECO:0000259" key="11">
    <source>
        <dbReference type="PROSITE" id="PS50113"/>
    </source>
</evidence>
<evidence type="ECO:0000313" key="12">
    <source>
        <dbReference type="EMBL" id="SDG08710.1"/>
    </source>
</evidence>
<evidence type="ECO:0000259" key="8">
    <source>
        <dbReference type="PROSITE" id="PS50046"/>
    </source>
</evidence>